<sequence>MIRIATEGRGSITILKVSGKLTIGSSELTLDDVVHDLLRKGSRQVLVDLTETTYVDSDGFGQLVAAFKKIRDVGGTAKLLVKESSRVHGKISETVTESYFGLFFNEADAIRWFSV</sequence>
<dbReference type="PROSITE" id="PS50801">
    <property type="entry name" value="STAS"/>
    <property type="match status" value="1"/>
</dbReference>
<comment type="caution">
    <text evidence="2">The sequence shown here is derived from an EMBL/GenBank/DDBJ whole genome shotgun (WGS) entry which is preliminary data.</text>
</comment>
<dbReference type="InterPro" id="IPR036513">
    <property type="entry name" value="STAS_dom_sf"/>
</dbReference>
<evidence type="ECO:0000259" key="1">
    <source>
        <dbReference type="PROSITE" id="PS50801"/>
    </source>
</evidence>
<evidence type="ECO:0000313" key="2">
    <source>
        <dbReference type="EMBL" id="OGY92973.1"/>
    </source>
</evidence>
<dbReference type="CDD" id="cd07043">
    <property type="entry name" value="STAS_anti-anti-sigma_factors"/>
    <property type="match status" value="1"/>
</dbReference>
<name>A0A1G2BV22_9BACT</name>
<gene>
    <name evidence="2" type="ORF">A3B31_00350</name>
</gene>
<dbReference type="Proteomes" id="UP000177349">
    <property type="component" value="Unassembled WGS sequence"/>
</dbReference>
<feature type="domain" description="STAS" evidence="1">
    <location>
        <begin position="2"/>
        <end position="79"/>
    </location>
</feature>
<proteinExistence type="predicted"/>
<organism evidence="2 3">
    <name type="scientific">Candidatus Komeilibacteria bacterium RIFCSPLOWO2_01_FULL_53_11</name>
    <dbReference type="NCBI Taxonomy" id="1798552"/>
    <lineage>
        <taxon>Bacteria</taxon>
        <taxon>Candidatus Komeiliibacteriota</taxon>
    </lineage>
</organism>
<dbReference type="InterPro" id="IPR002645">
    <property type="entry name" value="STAS_dom"/>
</dbReference>
<reference evidence="2 3" key="1">
    <citation type="journal article" date="2016" name="Nat. Commun.">
        <title>Thousands of microbial genomes shed light on interconnected biogeochemical processes in an aquifer system.</title>
        <authorList>
            <person name="Anantharaman K."/>
            <person name="Brown C.T."/>
            <person name="Hug L.A."/>
            <person name="Sharon I."/>
            <person name="Castelle C.J."/>
            <person name="Probst A.J."/>
            <person name="Thomas B.C."/>
            <person name="Singh A."/>
            <person name="Wilkins M.J."/>
            <person name="Karaoz U."/>
            <person name="Brodie E.L."/>
            <person name="Williams K.H."/>
            <person name="Hubbard S.S."/>
            <person name="Banfield J.F."/>
        </authorList>
    </citation>
    <scope>NUCLEOTIDE SEQUENCE [LARGE SCALE GENOMIC DNA]</scope>
</reference>
<dbReference type="AlphaFoldDB" id="A0A1G2BV22"/>
<protein>
    <recommendedName>
        <fullName evidence="1">STAS domain-containing protein</fullName>
    </recommendedName>
</protein>
<accession>A0A1G2BV22</accession>
<dbReference type="Pfam" id="PF01740">
    <property type="entry name" value="STAS"/>
    <property type="match status" value="1"/>
</dbReference>
<evidence type="ECO:0000313" key="3">
    <source>
        <dbReference type="Proteomes" id="UP000177349"/>
    </source>
</evidence>
<dbReference type="SUPFAM" id="SSF52091">
    <property type="entry name" value="SpoIIaa-like"/>
    <property type="match status" value="1"/>
</dbReference>
<dbReference type="EMBL" id="MHKN01000004">
    <property type="protein sequence ID" value="OGY92973.1"/>
    <property type="molecule type" value="Genomic_DNA"/>
</dbReference>
<dbReference type="Gene3D" id="3.30.750.24">
    <property type="entry name" value="STAS domain"/>
    <property type="match status" value="1"/>
</dbReference>